<comment type="caution">
    <text evidence="5">Lacks conserved residue(s) required for the propagation of feature annotation.</text>
</comment>
<dbReference type="AlphaFoldDB" id="F8U074"/>
<feature type="domain" description="Sushi" evidence="7">
    <location>
        <begin position="87"/>
        <end position="145"/>
    </location>
</feature>
<keyword evidence="3 6" id="KW-0732">Signal</keyword>
<feature type="disulfide bond" evidence="5">
    <location>
        <begin position="89"/>
        <end position="132"/>
    </location>
</feature>
<dbReference type="PANTHER" id="PTHR45785">
    <property type="entry name" value="COMPLEMENT FACTOR H-RELATED"/>
    <property type="match status" value="1"/>
</dbReference>
<evidence type="ECO:0000256" key="2">
    <source>
        <dbReference type="ARBA" id="ARBA00022659"/>
    </source>
</evidence>
<keyword evidence="4 5" id="KW-1015">Disulfide bond</keyword>
<comment type="subcellular location">
    <subcellularLocation>
        <location evidence="1">Virion</location>
    </subcellularLocation>
</comment>
<evidence type="ECO:0000256" key="4">
    <source>
        <dbReference type="ARBA" id="ARBA00023157"/>
    </source>
</evidence>
<feature type="signal peptide" evidence="6">
    <location>
        <begin position="1"/>
        <end position="18"/>
    </location>
</feature>
<dbReference type="Pfam" id="PF00084">
    <property type="entry name" value="Sushi"/>
    <property type="match status" value="2"/>
</dbReference>
<evidence type="ECO:0000256" key="3">
    <source>
        <dbReference type="ARBA" id="ARBA00022729"/>
    </source>
</evidence>
<dbReference type="EMBL" id="JF502009">
    <property type="protein sequence ID" value="AEH76609.1"/>
    <property type="molecule type" value="mRNA"/>
</dbReference>
<dbReference type="InterPro" id="IPR035976">
    <property type="entry name" value="Sushi/SCR/CCP_sf"/>
</dbReference>
<keyword evidence="2 5" id="KW-0768">Sushi</keyword>
<dbReference type="PANTHER" id="PTHR45785:SF2">
    <property type="entry name" value="COMPLEMENT FACTOR H-RELATED"/>
    <property type="match status" value="1"/>
</dbReference>
<dbReference type="InterPro" id="IPR051503">
    <property type="entry name" value="ComplSys_Reg/VirEntry_Med"/>
</dbReference>
<evidence type="ECO:0000259" key="7">
    <source>
        <dbReference type="PROSITE" id="PS50923"/>
    </source>
</evidence>
<evidence type="ECO:0000256" key="5">
    <source>
        <dbReference type="PROSITE-ProRule" id="PRU00302"/>
    </source>
</evidence>
<dbReference type="InterPro" id="IPR000436">
    <property type="entry name" value="Sushi_SCR_CCP_dom"/>
</dbReference>
<feature type="domain" description="Sushi" evidence="7">
    <location>
        <begin position="23"/>
        <end position="85"/>
    </location>
</feature>
<dbReference type="CDD" id="cd00033">
    <property type="entry name" value="CCP"/>
    <property type="match status" value="2"/>
</dbReference>
<dbReference type="PROSITE" id="PS50923">
    <property type="entry name" value="SUSHI"/>
    <property type="match status" value="2"/>
</dbReference>
<reference evidence="8" key="1">
    <citation type="submission" date="2011-03" db="EMBL/GenBank/DDBJ databases">
        <authorList>
            <person name="Harikrishnan R."/>
            <person name="Kim J.-S."/>
            <person name="Heo M.-S."/>
        </authorList>
    </citation>
    <scope>NUCLEOTIDE SEQUENCE</scope>
</reference>
<sequence length="215" mass="24124">MKLSVILLFLHLWGNVEMSSSQNACATLPDVPNGHISEETKNTEYQGGHVIHFTCDPGYTASGPIIKYVCSSEGWLAVQQGTCSSTVNCASPPPLADGDVKYTLKSEYSHDERVEYVCQSYYTMEGEPYRTCINGEWIGQMRCLKPCTVNDDDMRQHNIALKYADHHKIYSVHNDYIEFRCTKGRPVGTMRQKCDDGVILLPSCEGRRTVLQSLS</sequence>
<proteinExistence type="evidence at transcript level"/>
<feature type="non-terminal residue" evidence="8">
    <location>
        <position position="215"/>
    </location>
</feature>
<dbReference type="SUPFAM" id="SSF57535">
    <property type="entry name" value="Complement control module/SCR domain"/>
    <property type="match status" value="3"/>
</dbReference>
<protein>
    <submittedName>
        <fullName evidence="8">SBCFR-1 protein</fullName>
    </submittedName>
</protein>
<accession>F8U074</accession>
<dbReference type="Gene3D" id="2.10.70.10">
    <property type="entry name" value="Complement Module, domain 1"/>
    <property type="match status" value="3"/>
</dbReference>
<name>F8U074_EPIBR</name>
<evidence type="ECO:0000256" key="6">
    <source>
        <dbReference type="SAM" id="SignalP"/>
    </source>
</evidence>
<organism evidence="8">
    <name type="scientific">Epinephelus bruneus</name>
    <name type="common">Longtooth grouper</name>
    <dbReference type="NCBI Taxonomy" id="323802"/>
    <lineage>
        <taxon>Eukaryota</taxon>
        <taxon>Metazoa</taxon>
        <taxon>Chordata</taxon>
        <taxon>Craniata</taxon>
        <taxon>Vertebrata</taxon>
        <taxon>Euteleostomi</taxon>
        <taxon>Actinopterygii</taxon>
        <taxon>Neopterygii</taxon>
        <taxon>Teleostei</taxon>
        <taxon>Neoteleostei</taxon>
        <taxon>Acanthomorphata</taxon>
        <taxon>Eupercaria</taxon>
        <taxon>Perciformes</taxon>
        <taxon>Serranoidei</taxon>
        <taxon>Serranidae</taxon>
        <taxon>Epinephelinae</taxon>
        <taxon>Epinephelini</taxon>
        <taxon>Epinephelus</taxon>
    </lineage>
</organism>
<evidence type="ECO:0000256" key="1">
    <source>
        <dbReference type="ARBA" id="ARBA00004328"/>
    </source>
</evidence>
<feature type="chain" id="PRO_5003378884" evidence="6">
    <location>
        <begin position="19"/>
        <end position="215"/>
    </location>
</feature>
<dbReference type="SMART" id="SM00032">
    <property type="entry name" value="CCP"/>
    <property type="match status" value="2"/>
</dbReference>
<evidence type="ECO:0000313" key="8">
    <source>
        <dbReference type="EMBL" id="AEH76609.1"/>
    </source>
</evidence>